<protein>
    <submittedName>
        <fullName evidence="5">Uncharacterized protein</fullName>
    </submittedName>
</protein>
<dbReference type="AlphaFoldDB" id="L2GM62"/>
<dbReference type="InterPro" id="IPR032675">
    <property type="entry name" value="LRR_dom_sf"/>
</dbReference>
<dbReference type="PROSITE" id="PS51450">
    <property type="entry name" value="LRR"/>
    <property type="match status" value="6"/>
</dbReference>
<dbReference type="InterPro" id="IPR050216">
    <property type="entry name" value="LRR_domain-containing"/>
</dbReference>
<evidence type="ECO:0000313" key="6">
    <source>
        <dbReference type="Proteomes" id="UP000011082"/>
    </source>
</evidence>
<evidence type="ECO:0000313" key="5">
    <source>
        <dbReference type="EMBL" id="ELA41931.1"/>
    </source>
</evidence>
<evidence type="ECO:0000256" key="2">
    <source>
        <dbReference type="ARBA" id="ARBA00022737"/>
    </source>
</evidence>
<dbReference type="SMART" id="SM00369">
    <property type="entry name" value="LRR_TYP"/>
    <property type="match status" value="6"/>
</dbReference>
<keyword evidence="6" id="KW-1185">Reference proteome</keyword>
<dbReference type="InterPro" id="IPR001611">
    <property type="entry name" value="Leu-rich_rpt"/>
</dbReference>
<dbReference type="VEuPathDB" id="MicrosporidiaDB:VICG_00948"/>
<dbReference type="PANTHER" id="PTHR48051:SF48">
    <property type="entry name" value="MULTIFUNCTIONAL ROCO FAMILY SIGNALING REGULATOR 1"/>
    <property type="match status" value="1"/>
</dbReference>
<feature type="chain" id="PRO_5003959992" evidence="4">
    <location>
        <begin position="28"/>
        <end position="277"/>
    </location>
</feature>
<dbReference type="SUPFAM" id="SSF52058">
    <property type="entry name" value="L domain-like"/>
    <property type="match status" value="1"/>
</dbReference>
<dbReference type="OrthoDB" id="2192264at2759"/>
<sequence>MNITQTYKVVCSLVVLVGATLRSSGNCANPNGIKNPNSSGGVRQAASEDSGNRQQAVRSSHYSFEGYSENATKISISSQGIRFIGRNIKRLVKLERLDLSRNKLETLPPEIGELKNLKILCLHGNKLKSLPDSIGELENLQYLDLSGNKLESLPAEMKKLTNLQYLDLSNNKFETLPPDMGKWKSLRNLYLNNNKFKSLPPEIGELENLQELDLHGNEIEALPDTTRKLSGSLKFLDLRDNSISEEGERGSTLGRRELRDIFKACVKFDGDVLQGPQ</sequence>
<dbReference type="InParanoid" id="L2GM62"/>
<dbReference type="PANTHER" id="PTHR48051">
    <property type="match status" value="1"/>
</dbReference>
<keyword evidence="4" id="KW-0732">Signal</keyword>
<evidence type="ECO:0000256" key="1">
    <source>
        <dbReference type="ARBA" id="ARBA00022614"/>
    </source>
</evidence>
<keyword evidence="1" id="KW-0433">Leucine-rich repeat</keyword>
<dbReference type="Pfam" id="PF13855">
    <property type="entry name" value="LRR_8"/>
    <property type="match status" value="2"/>
</dbReference>
<dbReference type="EMBL" id="JH370136">
    <property type="protein sequence ID" value="ELA41931.1"/>
    <property type="molecule type" value="Genomic_DNA"/>
</dbReference>
<gene>
    <name evidence="5" type="ORF">VICG_00948</name>
</gene>
<dbReference type="GeneID" id="19881660"/>
<keyword evidence="2" id="KW-0677">Repeat</keyword>
<proteinExistence type="predicted"/>
<organism evidence="5 6">
    <name type="scientific">Vittaforma corneae (strain ATCC 50505)</name>
    <name type="common">Microsporidian parasite</name>
    <name type="synonym">Nosema corneum</name>
    <dbReference type="NCBI Taxonomy" id="993615"/>
    <lineage>
        <taxon>Eukaryota</taxon>
        <taxon>Fungi</taxon>
        <taxon>Fungi incertae sedis</taxon>
        <taxon>Microsporidia</taxon>
        <taxon>Nosematidae</taxon>
        <taxon>Vittaforma</taxon>
    </lineage>
</organism>
<dbReference type="Pfam" id="PF00560">
    <property type="entry name" value="LRR_1"/>
    <property type="match status" value="1"/>
</dbReference>
<name>L2GM62_VITCO</name>
<dbReference type="HOGENOM" id="CLU_000288_18_15_1"/>
<evidence type="ECO:0000256" key="4">
    <source>
        <dbReference type="SAM" id="SignalP"/>
    </source>
</evidence>
<dbReference type="InterPro" id="IPR003591">
    <property type="entry name" value="Leu-rich_rpt_typical-subtyp"/>
</dbReference>
<dbReference type="STRING" id="993615.L2GM62"/>
<dbReference type="Proteomes" id="UP000011082">
    <property type="component" value="Unassembled WGS sequence"/>
</dbReference>
<dbReference type="SMART" id="SM00365">
    <property type="entry name" value="LRR_SD22"/>
    <property type="match status" value="5"/>
</dbReference>
<dbReference type="FunFam" id="3.80.10.10:FF:000041">
    <property type="entry name" value="LRR receptor-like serine/threonine-protein kinase ERECTA"/>
    <property type="match status" value="1"/>
</dbReference>
<dbReference type="Gene3D" id="3.80.10.10">
    <property type="entry name" value="Ribonuclease Inhibitor"/>
    <property type="match status" value="1"/>
</dbReference>
<evidence type="ECO:0000256" key="3">
    <source>
        <dbReference type="SAM" id="MobiDB-lite"/>
    </source>
</evidence>
<feature type="signal peptide" evidence="4">
    <location>
        <begin position="1"/>
        <end position="27"/>
    </location>
</feature>
<dbReference type="SMART" id="SM00364">
    <property type="entry name" value="LRR_BAC"/>
    <property type="match status" value="5"/>
</dbReference>
<dbReference type="PRINTS" id="PR00019">
    <property type="entry name" value="LEURICHRPT"/>
</dbReference>
<accession>L2GM62</accession>
<dbReference type="GO" id="GO:0005737">
    <property type="term" value="C:cytoplasm"/>
    <property type="evidence" value="ECO:0007669"/>
    <property type="project" value="TreeGrafter"/>
</dbReference>
<feature type="region of interest" description="Disordered" evidence="3">
    <location>
        <begin position="27"/>
        <end position="54"/>
    </location>
</feature>
<reference evidence="6" key="1">
    <citation type="submission" date="2011-05" db="EMBL/GenBank/DDBJ databases">
        <title>The genome sequence of Vittaforma corneae strain ATCC 50505.</title>
        <authorList>
            <consortium name="The Broad Institute Genome Sequencing Platform"/>
            <person name="Cuomo C."/>
            <person name="Didier E."/>
            <person name="Bowers L."/>
            <person name="Young S.K."/>
            <person name="Zeng Q."/>
            <person name="Gargeya S."/>
            <person name="Fitzgerald M."/>
            <person name="Haas B."/>
            <person name="Abouelleil A."/>
            <person name="Alvarado L."/>
            <person name="Arachchi H.M."/>
            <person name="Berlin A."/>
            <person name="Chapman S.B."/>
            <person name="Gearin G."/>
            <person name="Goldberg J."/>
            <person name="Griggs A."/>
            <person name="Gujja S."/>
            <person name="Hansen M."/>
            <person name="Heiman D."/>
            <person name="Howarth C."/>
            <person name="Larimer J."/>
            <person name="Lui A."/>
            <person name="MacDonald P.J.P."/>
            <person name="McCowen C."/>
            <person name="Montmayeur A."/>
            <person name="Murphy C."/>
            <person name="Neiman D."/>
            <person name="Pearson M."/>
            <person name="Priest M."/>
            <person name="Roberts A."/>
            <person name="Saif S."/>
            <person name="Shea T."/>
            <person name="Sisk P."/>
            <person name="Stolte C."/>
            <person name="Sykes S."/>
            <person name="Wortman J."/>
            <person name="Nusbaum C."/>
            <person name="Birren B."/>
        </authorList>
    </citation>
    <scope>NUCLEOTIDE SEQUENCE [LARGE SCALE GENOMIC DNA]</scope>
    <source>
        <strain evidence="6">ATCC 50505</strain>
    </source>
</reference>
<dbReference type="RefSeq" id="XP_007604395.1">
    <property type="nucleotide sequence ID" value="XM_007604333.1"/>
</dbReference>